<protein>
    <recommendedName>
        <fullName evidence="4">Eukaryotic/viral aspartic protease</fullName>
    </recommendedName>
</protein>
<comment type="caution">
    <text evidence="2">The sequence shown here is derived from an EMBL/GenBank/DDBJ whole genome shotgun (WGS) entry which is preliminary data.</text>
</comment>
<sequence>MILDQDKVPRSPGFVSVGSRRNREWQNLALESTVDTRSDSPEPIEDLAEPAVPRPAYPTPRSILRRPKSDKIDRDRSLISTLES</sequence>
<dbReference type="EMBL" id="NBNE01021923">
    <property type="protein sequence ID" value="OWY90780.1"/>
    <property type="molecule type" value="Genomic_DNA"/>
</dbReference>
<accession>A0A225UCZ2</accession>
<evidence type="ECO:0008006" key="4">
    <source>
        <dbReference type="Google" id="ProtNLM"/>
    </source>
</evidence>
<gene>
    <name evidence="2" type="ORF">PHMEG_00040939</name>
</gene>
<dbReference type="AlphaFoldDB" id="A0A225UCZ2"/>
<dbReference type="Proteomes" id="UP000198211">
    <property type="component" value="Unassembled WGS sequence"/>
</dbReference>
<dbReference type="OrthoDB" id="129416at2759"/>
<name>A0A225UCZ2_9STRA</name>
<evidence type="ECO:0000256" key="1">
    <source>
        <dbReference type="SAM" id="MobiDB-lite"/>
    </source>
</evidence>
<reference evidence="3" key="1">
    <citation type="submission" date="2017-03" db="EMBL/GenBank/DDBJ databases">
        <title>Phytopthora megakarya and P. palmivora, two closely related causual agents of cacao black pod achieved similar genome size and gene model numbers by different mechanisms.</title>
        <authorList>
            <person name="Ali S."/>
            <person name="Shao J."/>
            <person name="Larry D.J."/>
            <person name="Kronmiller B."/>
            <person name="Shen D."/>
            <person name="Strem M.D."/>
            <person name="Melnick R.L."/>
            <person name="Guiltinan M.J."/>
            <person name="Tyler B.M."/>
            <person name="Meinhardt L.W."/>
            <person name="Bailey B.A."/>
        </authorList>
    </citation>
    <scope>NUCLEOTIDE SEQUENCE [LARGE SCALE GENOMIC DNA]</scope>
    <source>
        <strain evidence="3">zdho120</strain>
    </source>
</reference>
<organism evidence="2 3">
    <name type="scientific">Phytophthora megakarya</name>
    <dbReference type="NCBI Taxonomy" id="4795"/>
    <lineage>
        <taxon>Eukaryota</taxon>
        <taxon>Sar</taxon>
        <taxon>Stramenopiles</taxon>
        <taxon>Oomycota</taxon>
        <taxon>Peronosporomycetes</taxon>
        <taxon>Peronosporales</taxon>
        <taxon>Peronosporaceae</taxon>
        <taxon>Phytophthora</taxon>
    </lineage>
</organism>
<keyword evidence="3" id="KW-1185">Reference proteome</keyword>
<evidence type="ECO:0000313" key="3">
    <source>
        <dbReference type="Proteomes" id="UP000198211"/>
    </source>
</evidence>
<evidence type="ECO:0000313" key="2">
    <source>
        <dbReference type="EMBL" id="OWY90780.1"/>
    </source>
</evidence>
<feature type="region of interest" description="Disordered" evidence="1">
    <location>
        <begin position="30"/>
        <end position="84"/>
    </location>
</feature>
<feature type="compositionally biased region" description="Basic and acidic residues" evidence="1">
    <location>
        <begin position="67"/>
        <end position="77"/>
    </location>
</feature>
<proteinExistence type="predicted"/>